<keyword evidence="4" id="KW-1185">Reference proteome</keyword>
<evidence type="ECO:0000259" key="2">
    <source>
        <dbReference type="Pfam" id="PF13193"/>
    </source>
</evidence>
<dbReference type="RefSeq" id="WP_068804422.1">
    <property type="nucleotide sequence ID" value="NZ_CP014671.1"/>
</dbReference>
<dbReference type="InParanoid" id="A0A1B1YU54"/>
<dbReference type="PROSITE" id="PS00455">
    <property type="entry name" value="AMP_BINDING"/>
    <property type="match status" value="1"/>
</dbReference>
<dbReference type="KEGG" id="gbi:PG2T_09170"/>
<organism evidence="3 4">
    <name type="scientific">Immundisolibacter cernigliae</name>
    <dbReference type="NCBI Taxonomy" id="1810504"/>
    <lineage>
        <taxon>Bacteria</taxon>
        <taxon>Pseudomonadati</taxon>
        <taxon>Pseudomonadota</taxon>
        <taxon>Gammaproteobacteria</taxon>
        <taxon>Immundisolibacterales</taxon>
        <taxon>Immundisolibacteraceae</taxon>
        <taxon>Immundisolibacter</taxon>
    </lineage>
</organism>
<evidence type="ECO:0000313" key="4">
    <source>
        <dbReference type="Proteomes" id="UP000092952"/>
    </source>
</evidence>
<accession>A0A1B1YU54</accession>
<proteinExistence type="predicted"/>
<evidence type="ECO:0000259" key="1">
    <source>
        <dbReference type="Pfam" id="PF00501"/>
    </source>
</evidence>
<dbReference type="Proteomes" id="UP000092952">
    <property type="component" value="Chromosome"/>
</dbReference>
<protein>
    <recommendedName>
        <fullName evidence="5">AMP-dependent synthetase</fullName>
    </recommendedName>
</protein>
<sequence length="520" mass="58017">MTRDTNLREMLHRAAKWFPNNEAVVDDLYRYTYAQLKDQVQRMAKLLHTRGVRKGDRVALLMYPSVQHVVALFGAFELGAIPSALHLRESPKILAAVLERLSPRVLVYDGALDELAEELRRLAPLVSHGIRAVSELTPPDKIGGPDPIIPRDLADYTLDFEPMPIFSHDTSMIALSSGTTGVPKGIMHTHRTQIESARGGAFVFDANPHAAIINASTTAFIGWYNCTMPYLNAGGKVVFMAVWDPKRFLQKVQDERATFVFLVPTVWRMLFRENLDHYDLSAVRKAGYAGEPMDTRTMGLVRDKICNNVINIYGTTETGSCAGGTIMFNEDYRDPSKQESVGKPFINADVRVIRPGGALTDEVPPGEEGEVIIRGLSVADQVWDQPALARKIFEDGWWRSGDMGVLDEDNYLYLRGRIDDMIISGGINVLPSQVEEAVLSHPAVSECVVIGIPDEQWGQRIVAYVVAKEPVTPEQLKAYVEATDLSHYKRPREYRLVTELPRGNTGKVSRRMLRSQVAGK</sequence>
<dbReference type="InterPro" id="IPR025110">
    <property type="entry name" value="AMP-bd_C"/>
</dbReference>
<dbReference type="STRING" id="1810504.PG2T_09170"/>
<dbReference type="EMBL" id="CP014671">
    <property type="protein sequence ID" value="ANX04328.1"/>
    <property type="molecule type" value="Genomic_DNA"/>
</dbReference>
<feature type="domain" description="AMP-binding enzyme C-terminal" evidence="2">
    <location>
        <begin position="433"/>
        <end position="507"/>
    </location>
</feature>
<dbReference type="InterPro" id="IPR045851">
    <property type="entry name" value="AMP-bd_C_sf"/>
</dbReference>
<dbReference type="Pfam" id="PF13193">
    <property type="entry name" value="AMP-binding_C"/>
    <property type="match status" value="1"/>
</dbReference>
<evidence type="ECO:0000313" key="3">
    <source>
        <dbReference type="EMBL" id="ANX04328.1"/>
    </source>
</evidence>
<feature type="domain" description="AMP-dependent synthetase/ligase" evidence="1">
    <location>
        <begin position="12"/>
        <end position="380"/>
    </location>
</feature>
<dbReference type="Gene3D" id="3.40.50.12780">
    <property type="entry name" value="N-terminal domain of ligase-like"/>
    <property type="match status" value="1"/>
</dbReference>
<dbReference type="Pfam" id="PF00501">
    <property type="entry name" value="AMP-binding"/>
    <property type="match status" value="1"/>
</dbReference>
<dbReference type="AlphaFoldDB" id="A0A1B1YU54"/>
<dbReference type="InterPro" id="IPR020845">
    <property type="entry name" value="AMP-binding_CS"/>
</dbReference>
<dbReference type="InterPro" id="IPR000873">
    <property type="entry name" value="AMP-dep_synth/lig_dom"/>
</dbReference>
<dbReference type="InterPro" id="IPR050237">
    <property type="entry name" value="ATP-dep_AMP-bd_enzyme"/>
</dbReference>
<evidence type="ECO:0008006" key="5">
    <source>
        <dbReference type="Google" id="ProtNLM"/>
    </source>
</evidence>
<reference evidence="4" key="1">
    <citation type="submission" date="2016-03" db="EMBL/GenBank/DDBJ databases">
        <title>Complete genome sequence of Solimmundus cernigliae, representing a novel lineage of polycyclic aromatic hydrocarbon degraders within the Gammaproteobacteria.</title>
        <authorList>
            <person name="Singleton D.R."/>
            <person name="Dickey A.N."/>
            <person name="Scholl E.H."/>
            <person name="Wright F.A."/>
            <person name="Aitken M.D."/>
        </authorList>
    </citation>
    <scope>NUCLEOTIDE SEQUENCE [LARGE SCALE GENOMIC DNA]</scope>
    <source>
        <strain evidence="4">TR3.2</strain>
    </source>
</reference>
<dbReference type="Gene3D" id="3.30.300.30">
    <property type="match status" value="1"/>
</dbReference>
<dbReference type="PANTHER" id="PTHR43767">
    <property type="entry name" value="LONG-CHAIN-FATTY-ACID--COA LIGASE"/>
    <property type="match status" value="1"/>
</dbReference>
<dbReference type="OrthoDB" id="9803968at2"/>
<dbReference type="SUPFAM" id="SSF56801">
    <property type="entry name" value="Acetyl-CoA synthetase-like"/>
    <property type="match status" value="1"/>
</dbReference>
<name>A0A1B1YU54_9GAMM</name>
<dbReference type="PANTHER" id="PTHR43767:SF1">
    <property type="entry name" value="NONRIBOSOMAL PEPTIDE SYNTHASE PES1 (EUROFUNG)-RELATED"/>
    <property type="match status" value="1"/>
</dbReference>
<dbReference type="GO" id="GO:0016878">
    <property type="term" value="F:acid-thiol ligase activity"/>
    <property type="evidence" value="ECO:0007669"/>
    <property type="project" value="UniProtKB-ARBA"/>
</dbReference>
<gene>
    <name evidence="3" type="ORF">PG2T_09170</name>
</gene>
<dbReference type="InterPro" id="IPR042099">
    <property type="entry name" value="ANL_N_sf"/>
</dbReference>